<dbReference type="Proteomes" id="UP000694251">
    <property type="component" value="Chromosome 13"/>
</dbReference>
<feature type="non-terminal residue" evidence="2">
    <location>
        <position position="1"/>
    </location>
</feature>
<dbReference type="EMBL" id="JAEFBJ010000013">
    <property type="protein sequence ID" value="KAG7537144.1"/>
    <property type="molecule type" value="Genomic_DNA"/>
</dbReference>
<evidence type="ECO:0000313" key="3">
    <source>
        <dbReference type="Proteomes" id="UP000694251"/>
    </source>
</evidence>
<proteinExistence type="predicted"/>
<organism evidence="2 3">
    <name type="scientific">Arabidopsis suecica</name>
    <name type="common">Swedish thale-cress</name>
    <name type="synonym">Cardaminopsis suecica</name>
    <dbReference type="NCBI Taxonomy" id="45249"/>
    <lineage>
        <taxon>Eukaryota</taxon>
        <taxon>Viridiplantae</taxon>
        <taxon>Streptophyta</taxon>
        <taxon>Embryophyta</taxon>
        <taxon>Tracheophyta</taxon>
        <taxon>Spermatophyta</taxon>
        <taxon>Magnoliopsida</taxon>
        <taxon>eudicotyledons</taxon>
        <taxon>Gunneridae</taxon>
        <taxon>Pentapetalae</taxon>
        <taxon>rosids</taxon>
        <taxon>malvids</taxon>
        <taxon>Brassicales</taxon>
        <taxon>Brassicaceae</taxon>
        <taxon>Camelineae</taxon>
        <taxon>Arabidopsis</taxon>
    </lineage>
</organism>
<dbReference type="AlphaFoldDB" id="A0A8T1Y1L1"/>
<keyword evidence="1" id="KW-0732">Signal</keyword>
<sequence length="92" mass="10274">FSLDLLILTLPLFGGLYCELPDSICCLSCLEFGVIGLEFCLAPCLYTQDLIEVWSNQRLLSRRQIVVGFYIAASGRFASLLVICFRLAGYEV</sequence>
<evidence type="ECO:0000313" key="2">
    <source>
        <dbReference type="EMBL" id="KAG7537144.1"/>
    </source>
</evidence>
<name>A0A8T1Y1L1_ARASU</name>
<accession>A0A8T1Y1L1</accession>
<comment type="caution">
    <text evidence="2">The sequence shown here is derived from an EMBL/GenBank/DDBJ whole genome shotgun (WGS) entry which is preliminary data.</text>
</comment>
<feature type="chain" id="PRO_5035742313" evidence="1">
    <location>
        <begin position="19"/>
        <end position="92"/>
    </location>
</feature>
<keyword evidence="3" id="KW-1185">Reference proteome</keyword>
<feature type="signal peptide" evidence="1">
    <location>
        <begin position="1"/>
        <end position="18"/>
    </location>
</feature>
<protein>
    <submittedName>
        <fullName evidence="2">Uncharacterized protein</fullName>
    </submittedName>
</protein>
<gene>
    <name evidence="2" type="ORF">ISN44_As13g010670</name>
</gene>
<evidence type="ECO:0000256" key="1">
    <source>
        <dbReference type="SAM" id="SignalP"/>
    </source>
</evidence>
<reference evidence="2 3" key="1">
    <citation type="submission" date="2020-12" db="EMBL/GenBank/DDBJ databases">
        <title>Concerted genomic and epigenomic changes stabilize Arabidopsis allopolyploids.</title>
        <authorList>
            <person name="Chen Z."/>
        </authorList>
    </citation>
    <scope>NUCLEOTIDE SEQUENCE [LARGE SCALE GENOMIC DNA]</scope>
    <source>
        <strain evidence="2">As9502</strain>
        <tissue evidence="2">Leaf</tissue>
    </source>
</reference>